<accession>A0A4R1BH98</accession>
<dbReference type="Proteomes" id="UP000295443">
    <property type="component" value="Unassembled WGS sequence"/>
</dbReference>
<proteinExistence type="predicted"/>
<protein>
    <submittedName>
        <fullName evidence="1">Uncharacterized protein</fullName>
    </submittedName>
</protein>
<dbReference type="RefSeq" id="WP_131445139.1">
    <property type="nucleotide sequence ID" value="NZ_SJZB01000016.1"/>
</dbReference>
<name>A0A4R1BH98_9PROT</name>
<comment type="caution">
    <text evidence="1">The sequence shown here is derived from an EMBL/GenBank/DDBJ whole genome shotgun (WGS) entry which is preliminary data.</text>
</comment>
<dbReference type="AlphaFoldDB" id="A0A4R1BH98"/>
<evidence type="ECO:0000313" key="2">
    <source>
        <dbReference type="Proteomes" id="UP000295443"/>
    </source>
</evidence>
<dbReference type="OrthoDB" id="8553427at2"/>
<keyword evidence="2" id="KW-1185">Reference proteome</keyword>
<dbReference type="EMBL" id="SJZB01000016">
    <property type="protein sequence ID" value="TCJ16593.1"/>
    <property type="molecule type" value="Genomic_DNA"/>
</dbReference>
<evidence type="ECO:0000313" key="1">
    <source>
        <dbReference type="EMBL" id="TCJ16593.1"/>
    </source>
</evidence>
<reference evidence="1 2" key="1">
    <citation type="submission" date="2019-03" db="EMBL/GenBank/DDBJ databases">
        <title>Genome sequence of Thiobacillaceae bacterium LSR1, a sulfur-oxidizing bacterium isolated from freshwater sediment.</title>
        <authorList>
            <person name="Li S."/>
        </authorList>
    </citation>
    <scope>NUCLEOTIDE SEQUENCE [LARGE SCALE GENOMIC DNA]</scope>
    <source>
        <strain evidence="1 2">LSR1</strain>
    </source>
</reference>
<gene>
    <name evidence="1" type="ORF">EZJ19_04705</name>
</gene>
<sequence length="619" mass="64559">MATRETLEPRVTGAASAEDLYTLAREAFDAPADIGYAQEILSRPEFTGASDAKSVLDDVVGGAMFTSDFVCCALGYKALGLGGDAENALGQGADFAMSGEEKVAVGFGQVLVSGDAAAAAKTLSGALKEISTTEELYGLAKVVACDIKDAALAGQIYEKIKGKCGRAADFARLAKTIAADLGDKAQATAIVNEGAAKYSSAGDMITLSGAMAEIDPAAAGALYDKALESAKDFNALMQVLAAAEGNATFATAVLTKAGETASSAADLIKLADVYAGLGDSAGVADMLTKAEEGVANLDEMRKVVEAANKHLASDTARVGRLAEKLAKREANQAKYVEIQNEEAKCKTVKQFIGLADRVMAELDDAAYAGKLLGGAEDSLRASGFHFSRFKPLILAVDRLGDKDWLGKLLDESIASAADFVWFREIVLTAARELKDAAFGKARAKAAIDARVGQSGDNPYDWTKLAELAQAALGDAAMASNLLAEAGKRAKDHFALAQIGKLFAKLGDDSTAKAMYAKAVDACASGEACVQLASRLSNLEIAKSEIAVLMDGCGAKLSAAGDQLRWAEGVSDLLLDPDWAAKAYAGIAASFTDEVARKRLERSRQMRTGYRFFGPGVKAH</sequence>
<organism evidence="1 2">
    <name type="scientific">Parasulfuritortus cantonensis</name>
    <dbReference type="NCBI Taxonomy" id="2528202"/>
    <lineage>
        <taxon>Bacteria</taxon>
        <taxon>Pseudomonadati</taxon>
        <taxon>Pseudomonadota</taxon>
        <taxon>Betaproteobacteria</taxon>
        <taxon>Nitrosomonadales</taxon>
        <taxon>Thiobacillaceae</taxon>
        <taxon>Parasulfuritortus</taxon>
    </lineage>
</organism>